<dbReference type="Pfam" id="PF05043">
    <property type="entry name" value="Mga"/>
    <property type="match status" value="1"/>
</dbReference>
<feature type="domain" description="PTS EIIB type-2" evidence="7">
    <location>
        <begin position="418"/>
        <end position="507"/>
    </location>
</feature>
<keyword evidence="5" id="KW-0804">Transcription</keyword>
<organism evidence="9 10">
    <name type="scientific">Alkalicoccus saliphilus</name>
    <dbReference type="NCBI Taxonomy" id="200989"/>
    <lineage>
        <taxon>Bacteria</taxon>
        <taxon>Bacillati</taxon>
        <taxon>Bacillota</taxon>
        <taxon>Bacilli</taxon>
        <taxon>Bacillales</taxon>
        <taxon>Bacillaceae</taxon>
        <taxon>Alkalicoccus</taxon>
    </lineage>
</organism>
<dbReference type="InterPro" id="IPR036390">
    <property type="entry name" value="WH_DNA-bd_sf"/>
</dbReference>
<gene>
    <name evidence="9" type="ORF">C6Y45_02990</name>
</gene>
<dbReference type="InterPro" id="IPR050661">
    <property type="entry name" value="BglG_antiterminators"/>
</dbReference>
<dbReference type="Pfam" id="PF08279">
    <property type="entry name" value="HTH_11"/>
    <property type="match status" value="1"/>
</dbReference>
<dbReference type="SUPFAM" id="SSF63520">
    <property type="entry name" value="PTS-regulatory domain, PRD"/>
    <property type="match status" value="2"/>
</dbReference>
<keyword evidence="4" id="KW-0010">Activator</keyword>
<dbReference type="EMBL" id="PZJJ01000003">
    <property type="protein sequence ID" value="PTL39955.1"/>
    <property type="molecule type" value="Genomic_DNA"/>
</dbReference>
<evidence type="ECO:0000256" key="1">
    <source>
        <dbReference type="ARBA" id="ARBA00022679"/>
    </source>
</evidence>
<evidence type="ECO:0000256" key="3">
    <source>
        <dbReference type="ARBA" id="ARBA00023015"/>
    </source>
</evidence>
<dbReference type="Gene3D" id="3.40.50.2300">
    <property type="match status" value="1"/>
</dbReference>
<dbReference type="Pfam" id="PF00359">
    <property type="entry name" value="PTS_EIIA_2"/>
    <property type="match status" value="1"/>
</dbReference>
<dbReference type="PROSITE" id="PS51094">
    <property type="entry name" value="PTS_EIIA_TYPE_2"/>
    <property type="match status" value="1"/>
</dbReference>
<comment type="caution">
    <text evidence="9">The sequence shown here is derived from an EMBL/GenBank/DDBJ whole genome shotgun (WGS) entry which is preliminary data.</text>
</comment>
<dbReference type="AlphaFoldDB" id="A0A2T4U988"/>
<dbReference type="SUPFAM" id="SSF52794">
    <property type="entry name" value="PTS system IIB component-like"/>
    <property type="match status" value="1"/>
</dbReference>
<dbReference type="InterPro" id="IPR036634">
    <property type="entry name" value="PRD_sf"/>
</dbReference>
<keyword evidence="9" id="KW-0813">Transport</keyword>
<reference evidence="9 10" key="1">
    <citation type="submission" date="2018-03" db="EMBL/GenBank/DDBJ databases">
        <title>Alkalicoccus saliphilus sp. nov., isolated from a mineral pool.</title>
        <authorList>
            <person name="Zhao B."/>
        </authorList>
    </citation>
    <scope>NUCLEOTIDE SEQUENCE [LARGE SCALE GENOMIC DNA]</scope>
    <source>
        <strain evidence="9 10">6AG</strain>
    </source>
</reference>
<dbReference type="InterPro" id="IPR036388">
    <property type="entry name" value="WH-like_DNA-bd_sf"/>
</dbReference>
<dbReference type="Pfam" id="PF00874">
    <property type="entry name" value="PRD"/>
    <property type="match status" value="2"/>
</dbReference>
<dbReference type="CDD" id="cd05568">
    <property type="entry name" value="PTS_IIB_bgl_like"/>
    <property type="match status" value="1"/>
</dbReference>
<dbReference type="PROSITE" id="PS51099">
    <property type="entry name" value="PTS_EIIB_TYPE_2"/>
    <property type="match status" value="1"/>
</dbReference>
<proteinExistence type="predicted"/>
<keyword evidence="3" id="KW-0805">Transcription regulation</keyword>
<evidence type="ECO:0000256" key="4">
    <source>
        <dbReference type="ARBA" id="ARBA00023159"/>
    </source>
</evidence>
<keyword evidence="9" id="KW-0762">Sugar transport</keyword>
<dbReference type="GO" id="GO:0006355">
    <property type="term" value="P:regulation of DNA-templated transcription"/>
    <property type="evidence" value="ECO:0007669"/>
    <property type="project" value="InterPro"/>
</dbReference>
<keyword evidence="1" id="KW-0808">Transferase</keyword>
<dbReference type="SUPFAM" id="SSF46785">
    <property type="entry name" value="Winged helix' DNA-binding domain"/>
    <property type="match status" value="1"/>
</dbReference>
<dbReference type="GO" id="GO:0008982">
    <property type="term" value="F:protein-N(PI)-phosphohistidine-sugar phosphotransferase activity"/>
    <property type="evidence" value="ECO:0007669"/>
    <property type="project" value="InterPro"/>
</dbReference>
<dbReference type="PROSITE" id="PS51372">
    <property type="entry name" value="PRD_2"/>
    <property type="match status" value="2"/>
</dbReference>
<dbReference type="InterPro" id="IPR013196">
    <property type="entry name" value="HTH_11"/>
</dbReference>
<dbReference type="InterPro" id="IPR016152">
    <property type="entry name" value="PTrfase/Anion_transptr"/>
</dbReference>
<dbReference type="RefSeq" id="WP_107583542.1">
    <property type="nucleotide sequence ID" value="NZ_PZJJ01000003.1"/>
</dbReference>
<keyword evidence="10" id="KW-1185">Reference proteome</keyword>
<evidence type="ECO:0000313" key="9">
    <source>
        <dbReference type="EMBL" id="PTL39955.1"/>
    </source>
</evidence>
<name>A0A2T4U988_9BACI</name>
<evidence type="ECO:0000259" key="6">
    <source>
        <dbReference type="PROSITE" id="PS51094"/>
    </source>
</evidence>
<dbReference type="GO" id="GO:0009401">
    <property type="term" value="P:phosphoenolpyruvate-dependent sugar phosphotransferase system"/>
    <property type="evidence" value="ECO:0007669"/>
    <property type="project" value="InterPro"/>
</dbReference>
<feature type="domain" description="PTS EIIA type-2" evidence="6">
    <location>
        <begin position="535"/>
        <end position="682"/>
    </location>
</feature>
<protein>
    <submittedName>
        <fullName evidence="9">PTS sugar transporter</fullName>
    </submittedName>
</protein>
<dbReference type="PANTHER" id="PTHR30185:SF18">
    <property type="entry name" value="TRANSCRIPTIONAL REGULATOR MTLR"/>
    <property type="match status" value="1"/>
</dbReference>
<keyword evidence="2" id="KW-0677">Repeat</keyword>
<dbReference type="InterPro" id="IPR036095">
    <property type="entry name" value="PTS_EIIB-like_sf"/>
</dbReference>
<feature type="domain" description="PRD" evidence="8">
    <location>
        <begin position="201"/>
        <end position="306"/>
    </location>
</feature>
<accession>A0A2T4U988</accession>
<evidence type="ECO:0000259" key="7">
    <source>
        <dbReference type="PROSITE" id="PS51099"/>
    </source>
</evidence>
<dbReference type="Gene3D" id="3.40.930.10">
    <property type="entry name" value="Mannitol-specific EII, Chain A"/>
    <property type="match status" value="1"/>
</dbReference>
<evidence type="ECO:0000313" key="10">
    <source>
        <dbReference type="Proteomes" id="UP000240509"/>
    </source>
</evidence>
<dbReference type="InterPro" id="IPR007737">
    <property type="entry name" value="Mga_HTH"/>
</dbReference>
<dbReference type="Gene3D" id="1.10.10.10">
    <property type="entry name" value="Winged helix-like DNA-binding domain superfamily/Winged helix DNA-binding domain"/>
    <property type="match status" value="1"/>
</dbReference>
<sequence>MYVSARDRRILDELLAYPEGVTIGHLAEVLDVSERTIHRDLASFDNLLHPYELFLEKKAGRGLRLTGSKTRLQQFREDLEQAKHFDFLPEQRQLLLTHKLLTATEPVKLQALASDLHVTNATVSTDLDKAAEWLESYQLSLLRRRGSGIQIAGDEAAKRRAIRGLLSDHLGETELLRFIRRHTVPGGTPRTQSISDQLLGFVQTERLEQIETAVEKLNHTLTRPIADSSYIALVVHLALAMERIQQGENVQMKEELLDRLRPTPEYKKAAELARQLARIFQADIPEAEIGYITMHLRGAKLQSEELLQTADHMDAVLLVKRLVRHVSLNYGIDFSSNPSLEQGLTAHISPALYRLEQQMKIHNPLASAVKENFPDLFAAVQEAAGHIFEDLDVPEDEIGFLVMHFGSALETGNEHKTFRAFVICSSGIGSSKMMSTRLRKEFPQIKEIHQLSLFELTETAPAADDLVLSTIALDNPGLDYIQVNPFLTAEDTKKIEHYIGLKTAASVHVSRPSSGNHPEKTTLESLQSQLETTIRLMQHVTIVQETTSSDFRTSMYNTMKFLEGENLITDAGKTAEELHKREKLSGVGIPGTTFTLHHARSPAVNEPLFLILERRNAEPAAAMDGSVIQARRICIMLAPENMNEQEAVMLSHISGMMVKDEKSKKLFAEGTEEQIKQFMSEEFLSLYRS</sequence>
<evidence type="ECO:0000256" key="2">
    <source>
        <dbReference type="ARBA" id="ARBA00022737"/>
    </source>
</evidence>
<feature type="domain" description="PRD" evidence="8">
    <location>
        <begin position="310"/>
        <end position="415"/>
    </location>
</feature>
<dbReference type="Proteomes" id="UP000240509">
    <property type="component" value="Unassembled WGS sequence"/>
</dbReference>
<dbReference type="PANTHER" id="PTHR30185">
    <property type="entry name" value="CRYPTIC BETA-GLUCOSIDE BGL OPERON ANTITERMINATOR"/>
    <property type="match status" value="1"/>
</dbReference>
<dbReference type="Gene3D" id="1.10.1790.10">
    <property type="entry name" value="PRD domain"/>
    <property type="match status" value="2"/>
</dbReference>
<dbReference type="InterPro" id="IPR013011">
    <property type="entry name" value="PTS_EIIB_2"/>
</dbReference>
<dbReference type="InterPro" id="IPR002178">
    <property type="entry name" value="PTS_EIIA_type-2_dom"/>
</dbReference>
<evidence type="ECO:0000256" key="5">
    <source>
        <dbReference type="ARBA" id="ARBA00023163"/>
    </source>
</evidence>
<dbReference type="SUPFAM" id="SSF55804">
    <property type="entry name" value="Phoshotransferase/anion transport protein"/>
    <property type="match status" value="1"/>
</dbReference>
<dbReference type="InterPro" id="IPR011608">
    <property type="entry name" value="PRD"/>
</dbReference>
<evidence type="ECO:0000259" key="8">
    <source>
        <dbReference type="PROSITE" id="PS51372"/>
    </source>
</evidence>
<dbReference type="OrthoDB" id="9776005at2"/>